<proteinExistence type="predicted"/>
<gene>
    <name evidence="2" type="ORF">SAMN06296036_10438</name>
</gene>
<name>A0A1Y6BD22_9BACT</name>
<protein>
    <submittedName>
        <fullName evidence="2">Uncharacterized protein</fullName>
    </submittedName>
</protein>
<evidence type="ECO:0000256" key="1">
    <source>
        <dbReference type="SAM" id="MobiDB-lite"/>
    </source>
</evidence>
<sequence>MLRYLYLMGAILSFSCSDPSKLVGSNPDQAEESNAPKAVQRTSNEEPEPDTIVSEPVSIAGAFLSCQRSEGSESAAMACQIDEAGIQAGFGAGRVEMLNLYSLADDRAFADHPFTFPNENSLEFELPAINTMWRIELVYPGGQMLRDWEVSRDASVNNLLEDGDFEAISVADNATDVSFRIYVANGEGSAWTATLQEDNNCPDMIPVFELNTSNPTTGEAAKFGQQFLDLDGGCFTDPSIEAGNVGIEQDLELTAGSLYLLDFWYNARNNPAKSMGMEVKVNGDTLWQEATITYQADWRRGKLIFKAQVDRVKVEFLEIGVSDRAGTALDGIRVIAIPAG</sequence>
<dbReference type="EMBL" id="FWZT01000004">
    <property type="protein sequence ID" value="SMF05061.1"/>
    <property type="molecule type" value="Genomic_DNA"/>
</dbReference>
<accession>A0A1Y6BD22</accession>
<organism evidence="2 3">
    <name type="scientific">Pseudobacteriovorax antillogorgiicola</name>
    <dbReference type="NCBI Taxonomy" id="1513793"/>
    <lineage>
        <taxon>Bacteria</taxon>
        <taxon>Pseudomonadati</taxon>
        <taxon>Bdellovibrionota</taxon>
        <taxon>Oligoflexia</taxon>
        <taxon>Oligoflexales</taxon>
        <taxon>Pseudobacteriovoracaceae</taxon>
        <taxon>Pseudobacteriovorax</taxon>
    </lineage>
</organism>
<reference evidence="3" key="1">
    <citation type="submission" date="2017-04" db="EMBL/GenBank/DDBJ databases">
        <authorList>
            <person name="Varghese N."/>
            <person name="Submissions S."/>
        </authorList>
    </citation>
    <scope>NUCLEOTIDE SEQUENCE [LARGE SCALE GENOMIC DNA]</scope>
    <source>
        <strain evidence="3">RKEM611</strain>
    </source>
</reference>
<dbReference type="Gene3D" id="2.60.120.260">
    <property type="entry name" value="Galactose-binding domain-like"/>
    <property type="match status" value="1"/>
</dbReference>
<evidence type="ECO:0000313" key="3">
    <source>
        <dbReference type="Proteomes" id="UP000192907"/>
    </source>
</evidence>
<dbReference type="Proteomes" id="UP000192907">
    <property type="component" value="Unassembled WGS sequence"/>
</dbReference>
<dbReference type="RefSeq" id="WP_132316987.1">
    <property type="nucleotide sequence ID" value="NZ_FWZT01000004.1"/>
</dbReference>
<feature type="region of interest" description="Disordered" evidence="1">
    <location>
        <begin position="22"/>
        <end position="51"/>
    </location>
</feature>
<dbReference type="AlphaFoldDB" id="A0A1Y6BD22"/>
<evidence type="ECO:0000313" key="2">
    <source>
        <dbReference type="EMBL" id="SMF05061.1"/>
    </source>
</evidence>
<keyword evidence="3" id="KW-1185">Reference proteome</keyword>
<dbReference type="PROSITE" id="PS51257">
    <property type="entry name" value="PROKAR_LIPOPROTEIN"/>
    <property type="match status" value="1"/>
</dbReference>